<protein>
    <submittedName>
        <fullName evidence="2">ABC transporter ATP-binding protein</fullName>
    </submittedName>
</protein>
<dbReference type="GO" id="GO:0022857">
    <property type="term" value="F:transmembrane transporter activity"/>
    <property type="evidence" value="ECO:0007669"/>
    <property type="project" value="InterPro"/>
</dbReference>
<dbReference type="InterPro" id="IPR012340">
    <property type="entry name" value="NA-bd_OB-fold"/>
</dbReference>
<dbReference type="RefSeq" id="WP_140456387.1">
    <property type="nucleotide sequence ID" value="NZ_VFRP01000059.1"/>
</dbReference>
<proteinExistence type="predicted"/>
<sequence>PTMNFVEGPTAARYDAQTIGVRPEHISVSTTPVEGAWKGTVGVAEHLGSDTFVHVETEGQGTLNVRASGEVPIRHGDTVWLTPHPDRIYRFDADGLAIAS</sequence>
<dbReference type="SUPFAM" id="SSF50331">
    <property type="entry name" value="MOP-like"/>
    <property type="match status" value="1"/>
</dbReference>
<dbReference type="AlphaFoldDB" id="A0A501W677"/>
<evidence type="ECO:0000313" key="2">
    <source>
        <dbReference type="EMBL" id="TPE45099.1"/>
    </source>
</evidence>
<keyword evidence="2" id="KW-0067">ATP-binding</keyword>
<dbReference type="Gene3D" id="2.40.50.140">
    <property type="entry name" value="Nucleic acid-binding proteins"/>
    <property type="match status" value="1"/>
</dbReference>
<dbReference type="GO" id="GO:0005524">
    <property type="term" value="F:ATP binding"/>
    <property type="evidence" value="ECO:0007669"/>
    <property type="project" value="UniProtKB-KW"/>
</dbReference>
<dbReference type="InterPro" id="IPR008995">
    <property type="entry name" value="Mo/tungstate-bd_C_term_dom"/>
</dbReference>
<evidence type="ECO:0000259" key="1">
    <source>
        <dbReference type="Pfam" id="PF08402"/>
    </source>
</evidence>
<evidence type="ECO:0000313" key="3">
    <source>
        <dbReference type="Proteomes" id="UP000319255"/>
    </source>
</evidence>
<name>A0A501W677_9RHOB</name>
<organism evidence="2 3">
    <name type="scientific">Amaricoccus solimangrovi</name>
    <dbReference type="NCBI Taxonomy" id="2589815"/>
    <lineage>
        <taxon>Bacteria</taxon>
        <taxon>Pseudomonadati</taxon>
        <taxon>Pseudomonadota</taxon>
        <taxon>Alphaproteobacteria</taxon>
        <taxon>Rhodobacterales</taxon>
        <taxon>Paracoccaceae</taxon>
        <taxon>Amaricoccus</taxon>
    </lineage>
</organism>
<keyword evidence="3" id="KW-1185">Reference proteome</keyword>
<dbReference type="Pfam" id="PF08402">
    <property type="entry name" value="TOBE_2"/>
    <property type="match status" value="1"/>
</dbReference>
<dbReference type="OrthoDB" id="8480796at2"/>
<dbReference type="GO" id="GO:0043190">
    <property type="term" value="C:ATP-binding cassette (ABC) transporter complex"/>
    <property type="evidence" value="ECO:0007669"/>
    <property type="project" value="InterPro"/>
</dbReference>
<dbReference type="Proteomes" id="UP000319255">
    <property type="component" value="Unassembled WGS sequence"/>
</dbReference>
<dbReference type="InterPro" id="IPR013611">
    <property type="entry name" value="Transp-assoc_OB_typ2"/>
</dbReference>
<comment type="caution">
    <text evidence="2">The sequence shown here is derived from an EMBL/GenBank/DDBJ whole genome shotgun (WGS) entry which is preliminary data.</text>
</comment>
<gene>
    <name evidence="2" type="ORF">FJM51_22755</name>
</gene>
<feature type="domain" description="Transport-associated OB type 2" evidence="1">
    <location>
        <begin position="19"/>
        <end position="90"/>
    </location>
</feature>
<feature type="non-terminal residue" evidence="2">
    <location>
        <position position="1"/>
    </location>
</feature>
<accession>A0A501W677</accession>
<reference evidence="2 3" key="1">
    <citation type="submission" date="2019-06" db="EMBL/GenBank/DDBJ databases">
        <title>A novel bacterium of genus Amaricoccus, isolated from marine sediment.</title>
        <authorList>
            <person name="Huang H."/>
            <person name="Mo K."/>
            <person name="Hu Y."/>
        </authorList>
    </citation>
    <scope>NUCLEOTIDE SEQUENCE [LARGE SCALE GENOMIC DNA]</scope>
    <source>
        <strain evidence="2 3">HB172011</strain>
    </source>
</reference>
<dbReference type="EMBL" id="VFRP01000059">
    <property type="protein sequence ID" value="TPE45099.1"/>
    <property type="molecule type" value="Genomic_DNA"/>
</dbReference>
<keyword evidence="2" id="KW-0547">Nucleotide-binding</keyword>